<dbReference type="EMBL" id="CAJA01000405">
    <property type="protein sequence ID" value="CCH74635.1"/>
    <property type="molecule type" value="Genomic_DNA"/>
</dbReference>
<organism evidence="2 3">
    <name type="scientific">Nostocoides australiense Ben110</name>
    <dbReference type="NCBI Taxonomy" id="1193182"/>
    <lineage>
        <taxon>Bacteria</taxon>
        <taxon>Bacillati</taxon>
        <taxon>Actinomycetota</taxon>
        <taxon>Actinomycetes</taxon>
        <taxon>Micrococcales</taxon>
        <taxon>Intrasporangiaceae</taxon>
        <taxon>Nostocoides</taxon>
    </lineage>
</organism>
<feature type="compositionally biased region" description="Polar residues" evidence="1">
    <location>
        <begin position="55"/>
        <end position="65"/>
    </location>
</feature>
<protein>
    <submittedName>
        <fullName evidence="2">Uncharacterized protein</fullName>
    </submittedName>
</protein>
<evidence type="ECO:0000256" key="1">
    <source>
        <dbReference type="SAM" id="MobiDB-lite"/>
    </source>
</evidence>
<name>W6K0T8_9MICO</name>
<dbReference type="Proteomes" id="UP000035763">
    <property type="component" value="Unassembled WGS sequence"/>
</dbReference>
<comment type="caution">
    <text evidence="2">The sequence shown here is derived from an EMBL/GenBank/DDBJ whole genome shotgun (WGS) entry which is preliminary data.</text>
</comment>
<gene>
    <name evidence="2" type="ORF">BN11_4630006</name>
</gene>
<keyword evidence="3" id="KW-1185">Reference proteome</keyword>
<evidence type="ECO:0000313" key="2">
    <source>
        <dbReference type="EMBL" id="CCH74635.1"/>
    </source>
</evidence>
<feature type="compositionally biased region" description="Polar residues" evidence="1">
    <location>
        <begin position="74"/>
        <end position="84"/>
    </location>
</feature>
<dbReference type="AlphaFoldDB" id="W6K0T8"/>
<reference evidence="2 3" key="1">
    <citation type="journal article" date="2013" name="ISME J.">
        <title>A metabolic model for members of the genus Tetrasphaera involved in enhanced biological phosphorus removal.</title>
        <authorList>
            <person name="Kristiansen R."/>
            <person name="Nguyen H.T.T."/>
            <person name="Saunders A.M."/>
            <person name="Nielsen J.L."/>
            <person name="Wimmer R."/>
            <person name="Le V.Q."/>
            <person name="McIlroy S.J."/>
            <person name="Petrovski S."/>
            <person name="Seviour R.J."/>
            <person name="Calteau A."/>
            <person name="Nielsen K.L."/>
            <person name="Nielsen P.H."/>
        </authorList>
    </citation>
    <scope>NUCLEOTIDE SEQUENCE [LARGE SCALE GENOMIC DNA]</scope>
    <source>
        <strain evidence="2 3">Ben110</strain>
    </source>
</reference>
<dbReference type="STRING" id="1193182.BN11_4630006"/>
<sequence>MERGAADVAPAQAPVLRKLLLVLAAAPGAELVQDRLAHEAGRGQRSPSVCRRGGSTRSFTASGGSRPTRPCGSPSISGTRPNSG</sequence>
<accession>W6K0T8</accession>
<evidence type="ECO:0000313" key="3">
    <source>
        <dbReference type="Proteomes" id="UP000035763"/>
    </source>
</evidence>
<proteinExistence type="predicted"/>
<feature type="region of interest" description="Disordered" evidence="1">
    <location>
        <begin position="37"/>
        <end position="84"/>
    </location>
</feature>